<sequence>MAIPKRTITAPQPPPTRRSHRLRQTQTTLTLLPLVKQPPNHLWHHRLHQLTPVPPPPSSLTPSDLQSPPPTMASNAFEDESLGDEILFDFENNHDVGDHDDFPFEKLATRSPTSSESDELMGTPTAPRGKAGTEEENVQMPTVDRDDMVDVDLKYMPSSAYSSTESDEPQPKKRPRQFVKEKRDDEEVDRKAEVSVYETDETVSVKCPIAMDTLEQCQRAICGHSTTEQVAPTTHTVAQQVPLVIPTSATNVVGPSAPPKPTWPSNGCGSKTWLTLLAGQNEEIMLKLDALLGKYNELDVRQIGFERKSEKVWVYQRDLNRVNRKFLVYENVMYAAGLPRFLGGVCPPQVRNAHASPTVPTIVVSTVTTSVPKVPRDVPVEPDTDPSQPDVEQG</sequence>
<gene>
    <name evidence="1" type="ORF">L6452_06521</name>
</gene>
<proteinExistence type="predicted"/>
<dbReference type="EMBL" id="CM042048">
    <property type="protein sequence ID" value="KAI3758948.1"/>
    <property type="molecule type" value="Genomic_DNA"/>
</dbReference>
<comment type="caution">
    <text evidence="1">The sequence shown here is derived from an EMBL/GenBank/DDBJ whole genome shotgun (WGS) entry which is preliminary data.</text>
</comment>
<protein>
    <submittedName>
        <fullName evidence="1">Uncharacterized protein</fullName>
    </submittedName>
</protein>
<evidence type="ECO:0000313" key="2">
    <source>
        <dbReference type="Proteomes" id="UP001055879"/>
    </source>
</evidence>
<dbReference type="Proteomes" id="UP001055879">
    <property type="component" value="Linkage Group LG02"/>
</dbReference>
<name>A0ACB9EIS6_ARCLA</name>
<reference evidence="2" key="1">
    <citation type="journal article" date="2022" name="Mol. Ecol. Resour.">
        <title>The genomes of chicory, endive, great burdock and yacon provide insights into Asteraceae palaeo-polyploidization history and plant inulin production.</title>
        <authorList>
            <person name="Fan W."/>
            <person name="Wang S."/>
            <person name="Wang H."/>
            <person name="Wang A."/>
            <person name="Jiang F."/>
            <person name="Liu H."/>
            <person name="Zhao H."/>
            <person name="Xu D."/>
            <person name="Zhang Y."/>
        </authorList>
    </citation>
    <scope>NUCLEOTIDE SEQUENCE [LARGE SCALE GENOMIC DNA]</scope>
    <source>
        <strain evidence="2">cv. Niubang</strain>
    </source>
</reference>
<accession>A0ACB9EIS6</accession>
<evidence type="ECO:0000313" key="1">
    <source>
        <dbReference type="EMBL" id="KAI3758948.1"/>
    </source>
</evidence>
<keyword evidence="2" id="KW-1185">Reference proteome</keyword>
<reference evidence="1 2" key="2">
    <citation type="journal article" date="2022" name="Mol. Ecol. Resour.">
        <title>The genomes of chicory, endive, great burdock and yacon provide insights into Asteraceae paleo-polyploidization history and plant inulin production.</title>
        <authorList>
            <person name="Fan W."/>
            <person name="Wang S."/>
            <person name="Wang H."/>
            <person name="Wang A."/>
            <person name="Jiang F."/>
            <person name="Liu H."/>
            <person name="Zhao H."/>
            <person name="Xu D."/>
            <person name="Zhang Y."/>
        </authorList>
    </citation>
    <scope>NUCLEOTIDE SEQUENCE [LARGE SCALE GENOMIC DNA]</scope>
    <source>
        <strain evidence="2">cv. Niubang</strain>
    </source>
</reference>
<organism evidence="1 2">
    <name type="scientific">Arctium lappa</name>
    <name type="common">Greater burdock</name>
    <name type="synonym">Lappa major</name>
    <dbReference type="NCBI Taxonomy" id="4217"/>
    <lineage>
        <taxon>Eukaryota</taxon>
        <taxon>Viridiplantae</taxon>
        <taxon>Streptophyta</taxon>
        <taxon>Embryophyta</taxon>
        <taxon>Tracheophyta</taxon>
        <taxon>Spermatophyta</taxon>
        <taxon>Magnoliopsida</taxon>
        <taxon>eudicotyledons</taxon>
        <taxon>Gunneridae</taxon>
        <taxon>Pentapetalae</taxon>
        <taxon>asterids</taxon>
        <taxon>campanulids</taxon>
        <taxon>Asterales</taxon>
        <taxon>Asteraceae</taxon>
        <taxon>Carduoideae</taxon>
        <taxon>Cardueae</taxon>
        <taxon>Arctiinae</taxon>
        <taxon>Arctium</taxon>
    </lineage>
</organism>